<reference evidence="1" key="1">
    <citation type="submission" date="2016-07" db="EMBL/GenBank/DDBJ databases">
        <title>Microvirga ossetica sp. nov. a new species of rhizobia isolated from root nodules of the legume species Vicia alpestris Steven originated from North Ossetia region in the Caucasus.</title>
        <authorList>
            <person name="Safronova V.I."/>
            <person name="Kuznetsova I.G."/>
            <person name="Sazanova A.L."/>
            <person name="Belimov A."/>
            <person name="Andronov E."/>
            <person name="Osledkin Y.S."/>
            <person name="Onishchuk O.P."/>
            <person name="Kurchak O.N."/>
            <person name="Shaposhnikov A.I."/>
            <person name="Willems A."/>
            <person name="Tikhonovich I.A."/>
        </authorList>
    </citation>
    <scope>NUCLEOTIDE SEQUENCE [LARGE SCALE GENOMIC DNA]</scope>
    <source>
        <strain evidence="1">V5/3M</strain>
        <plasmid evidence="1">unnamed3</plasmid>
    </source>
</reference>
<accession>A0A1B2EUB6</accession>
<dbReference type="KEGG" id="moc:BB934_35500"/>
<gene>
    <name evidence="1" type="ORF">BB934_35500</name>
</gene>
<sequence length="65" mass="7261">MTFVKIEGHPQISTLCPMAMHDLDHSGCPLWAPTLFATGVEKLTALRPIRYNIRIADTRALPSKK</sequence>
<organism evidence="1">
    <name type="scientific">Microvirga ossetica</name>
    <dbReference type="NCBI Taxonomy" id="1882682"/>
    <lineage>
        <taxon>Bacteria</taxon>
        <taxon>Pseudomonadati</taxon>
        <taxon>Pseudomonadota</taxon>
        <taxon>Alphaproteobacteria</taxon>
        <taxon>Hyphomicrobiales</taxon>
        <taxon>Methylobacteriaceae</taxon>
        <taxon>Microvirga</taxon>
    </lineage>
</organism>
<dbReference type="EMBL" id="CP016618">
    <property type="protein sequence ID" value="ANY83565.1"/>
    <property type="molecule type" value="Genomic_DNA"/>
</dbReference>
<protein>
    <submittedName>
        <fullName evidence="1">Uncharacterized protein</fullName>
    </submittedName>
</protein>
<proteinExistence type="predicted"/>
<name>A0A1B2EUB6_9HYPH</name>
<geneLocation type="plasmid" evidence="1">
    <name>unnamed3</name>
</geneLocation>
<evidence type="ECO:0000313" key="1">
    <source>
        <dbReference type="EMBL" id="ANY83565.1"/>
    </source>
</evidence>
<keyword evidence="1" id="KW-0614">Plasmid</keyword>
<dbReference type="AlphaFoldDB" id="A0A1B2EUB6"/>